<comment type="caution">
    <text evidence="2">The sequence shown here is derived from an EMBL/GenBank/DDBJ whole genome shotgun (WGS) entry which is preliminary data.</text>
</comment>
<dbReference type="STRING" id="5098.A0A507QMC1"/>
<sequence>MWARAIRGRVVRVPPALPFTIRDRVLAGGCTFAVGERVYLTSNSAARPAGNETALNSTPDLGQDEPTPDLQTVKAKTGEDSATNSPSSQGNKVPDSDSRSRDAGPPSLLEVAKAGTSSKIYLDVSRKVIDIELKWMKNRRDISDRVAKMLRSGQIALAAELVRTAQKRGMECTVAWNHLMTFSMEKGEPLAAFKFYNDPALEPRPPLLSVMLMELQMKKRGRKPNDRTYTIMLKGLASAPRDPALHPVRAAYAIYRSSFASNTHPNIYHSNSMLDVCRRHGDMDMLWQVAGELPEEGPDAPDRRSYTVILHSIREASQRDVAKMQKQEVDKILERKSQSVLEAKRVWTDIVFRWKKGQLSIDNVLVGAMAEALLDSSSERDCYNVFALYHQTHGIPVLADKPADFANNPKATLKKSRKRGAGEVEDVPFVDEHDLLVAKETGMTKEPEQETFEGLFDPVVPAKMAANRRKNEQPTPSYLEPGNKELTLILEACRTMTQAVGTGKAYWERLTHEDHEYNIEPDIHSFHQYLRLLRVSRSSRMAVDLIRDEMIPTEQLQRKTFHIALSCCRRDRKNINVFKHANELLDLMNSHLPLPETRALLTYLEIVDILADSPNSLLAFDTGDEYHSTKLDVLGRKLQSSLRTTAVSHLRPHVAKLEAAIVQEPSKVSSSRNVQAKKTFMDAVPGYLALKVLVRTRALIDTILKPENESFLSEADCQLLQKESQRLKKYSDQSFASKFKSSYVVAPALQSKNAD</sequence>
<feature type="compositionally biased region" description="Polar residues" evidence="1">
    <location>
        <begin position="80"/>
        <end position="91"/>
    </location>
</feature>
<accession>A0A507QMC1</accession>
<protein>
    <submittedName>
        <fullName evidence="2">Uncharacterized protein</fullName>
    </submittedName>
</protein>
<gene>
    <name evidence="2" type="ORF">MPDQ_001567</name>
</gene>
<evidence type="ECO:0000313" key="2">
    <source>
        <dbReference type="EMBL" id="TQB69658.1"/>
    </source>
</evidence>
<dbReference type="Gene3D" id="1.25.40.10">
    <property type="entry name" value="Tetratricopeptide repeat domain"/>
    <property type="match status" value="1"/>
</dbReference>
<name>A0A507QMC1_MONPU</name>
<dbReference type="Proteomes" id="UP000319663">
    <property type="component" value="Unassembled WGS sequence"/>
</dbReference>
<dbReference type="PANTHER" id="PTHR45613:SF9">
    <property type="entry name" value="MITOCHONDRIAL GROUP I INTRON SPLICING FACTOR CCM1"/>
    <property type="match status" value="1"/>
</dbReference>
<dbReference type="InterPro" id="IPR011990">
    <property type="entry name" value="TPR-like_helical_dom_sf"/>
</dbReference>
<evidence type="ECO:0000313" key="3">
    <source>
        <dbReference type="Proteomes" id="UP000319663"/>
    </source>
</evidence>
<proteinExistence type="predicted"/>
<feature type="region of interest" description="Disordered" evidence="1">
    <location>
        <begin position="48"/>
        <end position="107"/>
    </location>
</feature>
<evidence type="ECO:0000256" key="1">
    <source>
        <dbReference type="SAM" id="MobiDB-lite"/>
    </source>
</evidence>
<reference evidence="2 3" key="1">
    <citation type="submission" date="2019-06" db="EMBL/GenBank/DDBJ databases">
        <title>Wine fermentation using esterase from Monascus purpureus.</title>
        <authorList>
            <person name="Geng C."/>
            <person name="Zhang Y."/>
        </authorList>
    </citation>
    <scope>NUCLEOTIDE SEQUENCE [LARGE SCALE GENOMIC DNA]</scope>
    <source>
        <strain evidence="2">HQ1</strain>
    </source>
</reference>
<dbReference type="AlphaFoldDB" id="A0A507QMC1"/>
<dbReference type="PANTHER" id="PTHR45613">
    <property type="entry name" value="PENTATRICOPEPTIDE REPEAT-CONTAINING PROTEIN"/>
    <property type="match status" value="1"/>
</dbReference>
<keyword evidence="3" id="KW-1185">Reference proteome</keyword>
<organism evidence="2 3">
    <name type="scientific">Monascus purpureus</name>
    <name type="common">Red mold</name>
    <name type="synonym">Monascus anka</name>
    <dbReference type="NCBI Taxonomy" id="5098"/>
    <lineage>
        <taxon>Eukaryota</taxon>
        <taxon>Fungi</taxon>
        <taxon>Dikarya</taxon>
        <taxon>Ascomycota</taxon>
        <taxon>Pezizomycotina</taxon>
        <taxon>Eurotiomycetes</taxon>
        <taxon>Eurotiomycetidae</taxon>
        <taxon>Eurotiales</taxon>
        <taxon>Aspergillaceae</taxon>
        <taxon>Monascus</taxon>
    </lineage>
</organism>
<dbReference type="EMBL" id="VIFY01000142">
    <property type="protein sequence ID" value="TQB69658.1"/>
    <property type="molecule type" value="Genomic_DNA"/>
</dbReference>